<gene>
    <name evidence="2" type="primary">BRD4</name>
</gene>
<accession>A0A1A8RL08</accession>
<evidence type="ECO:0000256" key="1">
    <source>
        <dbReference type="SAM" id="MobiDB-lite"/>
    </source>
</evidence>
<reference evidence="2" key="1">
    <citation type="submission" date="2016-05" db="EMBL/GenBank/DDBJ databases">
        <authorList>
            <person name="Lavstsen T."/>
            <person name="Jespersen J.S."/>
        </authorList>
    </citation>
    <scope>NUCLEOTIDE SEQUENCE</scope>
    <source>
        <tissue evidence="2">Brain</tissue>
    </source>
</reference>
<organism evidence="2">
    <name type="scientific">Nothobranchius rachovii</name>
    <name type="common">bluefin notho</name>
    <dbReference type="NCBI Taxonomy" id="451742"/>
    <lineage>
        <taxon>Eukaryota</taxon>
        <taxon>Metazoa</taxon>
        <taxon>Chordata</taxon>
        <taxon>Craniata</taxon>
        <taxon>Vertebrata</taxon>
        <taxon>Euteleostomi</taxon>
        <taxon>Actinopterygii</taxon>
        <taxon>Neopterygii</taxon>
        <taxon>Teleostei</taxon>
        <taxon>Neoteleostei</taxon>
        <taxon>Acanthomorphata</taxon>
        <taxon>Ovalentaria</taxon>
        <taxon>Atherinomorphae</taxon>
        <taxon>Cyprinodontiformes</taxon>
        <taxon>Nothobranchiidae</taxon>
        <taxon>Nothobranchius</taxon>
    </lineage>
</organism>
<sequence>AASQDFIPPTPQHGCDEGVASQPVQPPVSSDEDSVPRPTAAATLRPRKNTSEEATADSAAKD</sequence>
<dbReference type="AlphaFoldDB" id="A0A1A8RL08"/>
<feature type="region of interest" description="Disordered" evidence="1">
    <location>
        <begin position="1"/>
        <end position="62"/>
    </location>
</feature>
<proteinExistence type="predicted"/>
<reference evidence="2" key="2">
    <citation type="submission" date="2016-06" db="EMBL/GenBank/DDBJ databases">
        <title>The genome of a short-lived fish provides insights into sex chromosome evolution and the genetic control of aging.</title>
        <authorList>
            <person name="Reichwald K."/>
            <person name="Felder M."/>
            <person name="Petzold A."/>
            <person name="Koch P."/>
            <person name="Groth M."/>
            <person name="Platzer M."/>
        </authorList>
    </citation>
    <scope>NUCLEOTIDE SEQUENCE</scope>
    <source>
        <tissue evidence="2">Brain</tissue>
    </source>
</reference>
<evidence type="ECO:0000313" key="2">
    <source>
        <dbReference type="EMBL" id="SBS06053.1"/>
    </source>
</evidence>
<feature type="non-terminal residue" evidence="2">
    <location>
        <position position="1"/>
    </location>
</feature>
<dbReference type="EMBL" id="HAEH01017401">
    <property type="protein sequence ID" value="SBS06053.1"/>
    <property type="molecule type" value="Transcribed_RNA"/>
</dbReference>
<protein>
    <submittedName>
        <fullName evidence="2">Bromodomain containing 4</fullName>
    </submittedName>
</protein>
<name>A0A1A8RL08_9TELE</name>
<feature type="non-terminal residue" evidence="2">
    <location>
        <position position="62"/>
    </location>
</feature>